<proteinExistence type="predicted"/>
<organism evidence="2">
    <name type="scientific">viral metagenome</name>
    <dbReference type="NCBI Taxonomy" id="1070528"/>
    <lineage>
        <taxon>unclassified sequences</taxon>
        <taxon>metagenomes</taxon>
        <taxon>organismal metagenomes</taxon>
    </lineage>
</organism>
<dbReference type="InterPro" id="IPR002877">
    <property type="entry name" value="RNA_MeTrfase_FtsJ_dom"/>
</dbReference>
<dbReference type="GO" id="GO:0032259">
    <property type="term" value="P:methylation"/>
    <property type="evidence" value="ECO:0007669"/>
    <property type="project" value="InterPro"/>
</dbReference>
<dbReference type="GO" id="GO:0005634">
    <property type="term" value="C:nucleus"/>
    <property type="evidence" value="ECO:0007669"/>
    <property type="project" value="UniProtKB-ARBA"/>
</dbReference>
<dbReference type="GO" id="GO:0005737">
    <property type="term" value="C:cytoplasm"/>
    <property type="evidence" value="ECO:0007669"/>
    <property type="project" value="TreeGrafter"/>
</dbReference>
<dbReference type="Pfam" id="PF01728">
    <property type="entry name" value="FtsJ"/>
    <property type="match status" value="1"/>
</dbReference>
<dbReference type="PANTHER" id="PTHR16121">
    <property type="entry name" value="CAP-SPECIFIC MRNA (NUCLEOSIDE-2'-O-)-METHYLTRANSFERASE 1-RELATED"/>
    <property type="match status" value="1"/>
</dbReference>
<dbReference type="InterPro" id="IPR029063">
    <property type="entry name" value="SAM-dependent_MTases_sf"/>
</dbReference>
<dbReference type="GO" id="GO:0004483">
    <property type="term" value="F:methyltransferase cap1 activity"/>
    <property type="evidence" value="ECO:0007669"/>
    <property type="project" value="TreeGrafter"/>
</dbReference>
<accession>A0A6C0EKU4</accession>
<evidence type="ECO:0000313" key="2">
    <source>
        <dbReference type="EMBL" id="QHT29043.1"/>
    </source>
</evidence>
<dbReference type="GO" id="GO:0006370">
    <property type="term" value="P:7-methylguanosine mRNA capping"/>
    <property type="evidence" value="ECO:0007669"/>
    <property type="project" value="TreeGrafter"/>
</dbReference>
<feature type="domain" description="Ribosomal RNA methyltransferase FtsJ" evidence="1">
    <location>
        <begin position="88"/>
        <end position="289"/>
    </location>
</feature>
<dbReference type="PANTHER" id="PTHR16121:SF0">
    <property type="entry name" value="CAP-SPECIFIC MRNA (NUCLEOSIDE-2'-O-)-METHYLTRANSFERASE 1"/>
    <property type="match status" value="1"/>
</dbReference>
<dbReference type="InterPro" id="IPR050851">
    <property type="entry name" value="mRNA_Cap_2O-Ribose_MeTrfase"/>
</dbReference>
<sequence length="417" mass="48972">MNTLLKAKTLTLNNNVFNIYGFNILNSNTINKQNFQPDLFKILNKYKNEIDNIDKDVWNKYKSLVNEYEMIFNNKNTKYNVSTYVPISRAYFKLWEMINNFDIIDNTKPLNLLCIAEGPGGFVEAIYNYRKKHNSSNNKATCMTLNSDDKNIPNWAKANYFLKHNPSINLVYGVDNTGDIYNPNNIKFLINKFKRNKANLITADGGFDFSDDYKNQEQNSYQLIISQIVCALGCLDKGGHFVIKIFEIFTHLTVKIIYFLTQFFKNVHINKPLSSRNLNSEKYLICKDFTGIDDNMLGSLLILLKKWGELKSQNKYINDIFIFNVPREFENMIKNYNIYYVKNNVYNILKTLTYIKLNLPDSEIDKIKQELFILASLWCYKNDIGINYKLSLLNHEYMYYHTYPQKSNSTTLNQYLI</sequence>
<evidence type="ECO:0000259" key="1">
    <source>
        <dbReference type="Pfam" id="PF01728"/>
    </source>
</evidence>
<dbReference type="Gene3D" id="3.40.50.12760">
    <property type="match status" value="1"/>
</dbReference>
<dbReference type="EMBL" id="MN738867">
    <property type="protein sequence ID" value="QHT29043.1"/>
    <property type="molecule type" value="Genomic_DNA"/>
</dbReference>
<dbReference type="SUPFAM" id="SSF53335">
    <property type="entry name" value="S-adenosyl-L-methionine-dependent methyltransferases"/>
    <property type="match status" value="1"/>
</dbReference>
<reference evidence="2" key="1">
    <citation type="journal article" date="2020" name="Nature">
        <title>Giant virus diversity and host interactions through global metagenomics.</title>
        <authorList>
            <person name="Schulz F."/>
            <person name="Roux S."/>
            <person name="Paez-Espino D."/>
            <person name="Jungbluth S."/>
            <person name="Walsh D.A."/>
            <person name="Denef V.J."/>
            <person name="McMahon K.D."/>
            <person name="Konstantinidis K.T."/>
            <person name="Eloe-Fadrosh E.A."/>
            <person name="Kyrpides N.C."/>
            <person name="Woyke T."/>
        </authorList>
    </citation>
    <scope>NUCLEOTIDE SEQUENCE</scope>
    <source>
        <strain evidence="2">GVMAG-M-3300001351-8</strain>
    </source>
</reference>
<name>A0A6C0EKU4_9ZZZZ</name>
<protein>
    <recommendedName>
        <fullName evidence="1">Ribosomal RNA methyltransferase FtsJ domain-containing protein</fullName>
    </recommendedName>
</protein>
<dbReference type="AlphaFoldDB" id="A0A6C0EKU4"/>